<dbReference type="CDD" id="cd01448">
    <property type="entry name" value="TST_Repeat_1"/>
    <property type="match status" value="1"/>
</dbReference>
<evidence type="ECO:0000256" key="3">
    <source>
        <dbReference type="RuleBase" id="RU000507"/>
    </source>
</evidence>
<keyword evidence="6" id="KW-1185">Reference proteome</keyword>
<feature type="domain" description="Rhodanese" evidence="4">
    <location>
        <begin position="179"/>
        <end position="293"/>
    </location>
</feature>
<dbReference type="SUPFAM" id="SSF52821">
    <property type="entry name" value="Rhodanese/Cell cycle control phosphatase"/>
    <property type="match status" value="2"/>
</dbReference>
<dbReference type="InterPro" id="IPR036873">
    <property type="entry name" value="Rhodanese-like_dom_sf"/>
</dbReference>
<dbReference type="OrthoDB" id="9781034at2"/>
<organism evidence="5 6">
    <name type="scientific">Salinimonas iocasae</name>
    <dbReference type="NCBI Taxonomy" id="2572577"/>
    <lineage>
        <taxon>Bacteria</taxon>
        <taxon>Pseudomonadati</taxon>
        <taxon>Pseudomonadota</taxon>
        <taxon>Gammaproteobacteria</taxon>
        <taxon>Alteromonadales</taxon>
        <taxon>Alteromonadaceae</taxon>
        <taxon>Alteromonas/Salinimonas group</taxon>
        <taxon>Salinimonas</taxon>
    </lineage>
</organism>
<dbReference type="CDD" id="cd01449">
    <property type="entry name" value="TST_Repeat_2"/>
    <property type="match status" value="1"/>
</dbReference>
<keyword evidence="2" id="KW-0677">Repeat</keyword>
<evidence type="ECO:0000256" key="2">
    <source>
        <dbReference type="ARBA" id="ARBA00022737"/>
    </source>
</evidence>
<dbReference type="InterPro" id="IPR045078">
    <property type="entry name" value="TST/MPST-like"/>
</dbReference>
<name>A0A5B7YCZ1_9ALTE</name>
<dbReference type="PROSITE" id="PS50206">
    <property type="entry name" value="RHODANESE_3"/>
    <property type="match status" value="2"/>
</dbReference>
<gene>
    <name evidence="5" type="ORF">FBQ74_08015</name>
</gene>
<dbReference type="AlphaFoldDB" id="A0A5B7YCZ1"/>
<evidence type="ECO:0000313" key="6">
    <source>
        <dbReference type="Proteomes" id="UP000304912"/>
    </source>
</evidence>
<dbReference type="PANTHER" id="PTHR11364">
    <property type="entry name" value="THIOSULFATE SULFERTANSFERASE"/>
    <property type="match status" value="1"/>
</dbReference>
<dbReference type="KEGG" id="salk:FBQ74_08015"/>
<dbReference type="GO" id="GO:0004792">
    <property type="term" value="F:thiosulfate-cyanide sulfurtransferase activity"/>
    <property type="evidence" value="ECO:0007669"/>
    <property type="project" value="InterPro"/>
</dbReference>
<dbReference type="EMBL" id="CP039852">
    <property type="protein sequence ID" value="QCZ93431.1"/>
    <property type="molecule type" value="Genomic_DNA"/>
</dbReference>
<sequence length="296" mass="32235">MQKQYFYHAARGTLSMTDLSDKVLIQPSDLHSLISEQRLSLVRVKMQNPADGSADDSADYLPGSVSLDLDEQGSDRHSSLPHTLPSAQTLAILFGKLGISMQTPVVIYDNRGQFCAARVYWMLQASGHNNVRLLDGGLPAWRDSGYFTNCEPVIPPRRQFEAVSEAGWFVDADTVSQAMARGGQIVDARGPARFSGREPDPREGVRAGHIPGSVNIHYRDVLDNNGKFQPVEVLSKIFENKKIDLSEPVICTCGSGITACIIAVAMTLGGARNVSVYDGSWAEWGADLSRPVETGQ</sequence>
<evidence type="ECO:0000259" key="4">
    <source>
        <dbReference type="PROSITE" id="PS50206"/>
    </source>
</evidence>
<dbReference type="Pfam" id="PF00581">
    <property type="entry name" value="Rhodanese"/>
    <property type="match status" value="2"/>
</dbReference>
<dbReference type="PANTHER" id="PTHR11364:SF27">
    <property type="entry name" value="SULFURTRANSFERASE"/>
    <property type="match status" value="1"/>
</dbReference>
<keyword evidence="1 3" id="KW-0808">Transferase</keyword>
<accession>A0A5B7YCZ1</accession>
<reference evidence="5 6" key="1">
    <citation type="submission" date="2019-04" db="EMBL/GenBank/DDBJ databases">
        <title>Salinimonas iocasae sp. nov., a halophilic bacterium isolated from the outer tube casing of tubeworms in Okinawa Trough.</title>
        <authorList>
            <person name="Zhang H."/>
            <person name="Wang H."/>
            <person name="Li C."/>
        </authorList>
    </citation>
    <scope>NUCLEOTIDE SEQUENCE [LARGE SCALE GENOMIC DNA]</scope>
    <source>
        <strain evidence="5 6">KX18D6</strain>
    </source>
</reference>
<feature type="domain" description="Rhodanese" evidence="4">
    <location>
        <begin position="61"/>
        <end position="146"/>
    </location>
</feature>
<evidence type="ECO:0000313" key="5">
    <source>
        <dbReference type="EMBL" id="QCZ93431.1"/>
    </source>
</evidence>
<evidence type="ECO:0000256" key="1">
    <source>
        <dbReference type="ARBA" id="ARBA00022679"/>
    </source>
</evidence>
<protein>
    <recommendedName>
        <fullName evidence="3">Sulfurtransferase</fullName>
    </recommendedName>
</protein>
<proteinExistence type="predicted"/>
<dbReference type="Gene3D" id="3.40.250.10">
    <property type="entry name" value="Rhodanese-like domain"/>
    <property type="match status" value="2"/>
</dbReference>
<dbReference type="Proteomes" id="UP000304912">
    <property type="component" value="Chromosome"/>
</dbReference>
<dbReference type="InterPro" id="IPR001307">
    <property type="entry name" value="Thiosulphate_STrfase_CS"/>
</dbReference>
<dbReference type="SMART" id="SM00450">
    <property type="entry name" value="RHOD"/>
    <property type="match status" value="2"/>
</dbReference>
<dbReference type="InterPro" id="IPR001763">
    <property type="entry name" value="Rhodanese-like_dom"/>
</dbReference>
<dbReference type="FunFam" id="3.40.250.10:FF:000001">
    <property type="entry name" value="Sulfurtransferase"/>
    <property type="match status" value="1"/>
</dbReference>
<dbReference type="PROSITE" id="PS00683">
    <property type="entry name" value="RHODANESE_2"/>
    <property type="match status" value="1"/>
</dbReference>